<dbReference type="Proteomes" id="UP000737171">
    <property type="component" value="Unassembled WGS sequence"/>
</dbReference>
<keyword evidence="2" id="KW-1185">Reference proteome</keyword>
<protein>
    <submittedName>
        <fullName evidence="1">Uncharacterized protein</fullName>
    </submittedName>
</protein>
<evidence type="ECO:0000313" key="1">
    <source>
        <dbReference type="EMBL" id="NRF72211.1"/>
    </source>
</evidence>
<name>A0ABX2EU79_9BURK</name>
<evidence type="ECO:0000313" key="2">
    <source>
        <dbReference type="Proteomes" id="UP000737171"/>
    </source>
</evidence>
<dbReference type="EMBL" id="JABRWJ010000020">
    <property type="protein sequence ID" value="NRF72211.1"/>
    <property type="molecule type" value="Genomic_DNA"/>
</dbReference>
<dbReference type="RefSeq" id="WP_173135027.1">
    <property type="nucleotide sequence ID" value="NZ_JABRWJ010000020.1"/>
</dbReference>
<proteinExistence type="predicted"/>
<comment type="caution">
    <text evidence="1">The sequence shown here is derived from an EMBL/GenBank/DDBJ whole genome shotgun (WGS) entry which is preliminary data.</text>
</comment>
<organism evidence="1 2">
    <name type="scientific">Pseudaquabacterium terrae</name>
    <dbReference type="NCBI Taxonomy" id="2732868"/>
    <lineage>
        <taxon>Bacteria</taxon>
        <taxon>Pseudomonadati</taxon>
        <taxon>Pseudomonadota</taxon>
        <taxon>Betaproteobacteria</taxon>
        <taxon>Burkholderiales</taxon>
        <taxon>Sphaerotilaceae</taxon>
        <taxon>Pseudaquabacterium</taxon>
    </lineage>
</organism>
<gene>
    <name evidence="1" type="ORF">HLB44_35030</name>
</gene>
<sequence length="126" mass="13792">MHLNASSLQLMFKAFPEIGMTFTRIVTTAVFAAGLMLAAGAVQAQRKVFVNGQLMNPQQMLVLDRMQCTFIPSGSYWLDAATGAWGYAGNPRRQGFVGDLCRTGGQSHRSLSERGLLYTPGDLTFR</sequence>
<reference evidence="1 2" key="1">
    <citation type="submission" date="2020-05" db="EMBL/GenBank/DDBJ databases">
        <title>Aquincola sp. isolate from soil.</title>
        <authorList>
            <person name="Han J."/>
            <person name="Kim D.-U."/>
        </authorList>
    </citation>
    <scope>NUCLEOTIDE SEQUENCE [LARGE SCALE GENOMIC DNA]</scope>
    <source>
        <strain evidence="1 2">S2</strain>
    </source>
</reference>
<accession>A0ABX2EU79</accession>